<proteinExistence type="predicted"/>
<accession>A0A0E9U266</accession>
<sequence>MHSKTNEHSPPKFFLTLSVVFRFYYHSVRTAQF</sequence>
<reference evidence="1" key="2">
    <citation type="journal article" date="2015" name="Fish Shellfish Immunol.">
        <title>Early steps in the European eel (Anguilla anguilla)-Vibrio vulnificus interaction in the gills: Role of the RtxA13 toxin.</title>
        <authorList>
            <person name="Callol A."/>
            <person name="Pajuelo D."/>
            <person name="Ebbesson L."/>
            <person name="Teles M."/>
            <person name="MacKenzie S."/>
            <person name="Amaro C."/>
        </authorList>
    </citation>
    <scope>NUCLEOTIDE SEQUENCE</scope>
</reference>
<dbReference type="AlphaFoldDB" id="A0A0E9U266"/>
<dbReference type="EMBL" id="GBXM01048760">
    <property type="protein sequence ID" value="JAH59817.1"/>
    <property type="molecule type" value="Transcribed_RNA"/>
</dbReference>
<name>A0A0E9U266_ANGAN</name>
<protein>
    <submittedName>
        <fullName evidence="1">Uncharacterized protein</fullName>
    </submittedName>
</protein>
<reference evidence="1" key="1">
    <citation type="submission" date="2014-11" db="EMBL/GenBank/DDBJ databases">
        <authorList>
            <person name="Amaro Gonzalez C."/>
        </authorList>
    </citation>
    <scope>NUCLEOTIDE SEQUENCE</scope>
</reference>
<organism evidence="1">
    <name type="scientific">Anguilla anguilla</name>
    <name type="common">European freshwater eel</name>
    <name type="synonym">Muraena anguilla</name>
    <dbReference type="NCBI Taxonomy" id="7936"/>
    <lineage>
        <taxon>Eukaryota</taxon>
        <taxon>Metazoa</taxon>
        <taxon>Chordata</taxon>
        <taxon>Craniata</taxon>
        <taxon>Vertebrata</taxon>
        <taxon>Euteleostomi</taxon>
        <taxon>Actinopterygii</taxon>
        <taxon>Neopterygii</taxon>
        <taxon>Teleostei</taxon>
        <taxon>Anguilliformes</taxon>
        <taxon>Anguillidae</taxon>
        <taxon>Anguilla</taxon>
    </lineage>
</organism>
<evidence type="ECO:0000313" key="1">
    <source>
        <dbReference type="EMBL" id="JAH59817.1"/>
    </source>
</evidence>